<keyword evidence="2" id="KW-1185">Reference proteome</keyword>
<sequence>MTSSCPPNSFILESLQSADSNALGAQLHRYGGLQPAGAFAQPLGTRRLRASTAHALLYDQTHDNPSPMERHSLFDFLPRAGLVAMGCCATGSVRGYDELVPHHINVVTEERLYSTWAEASQSSNAENPASGNTGIVCAKGVLNRLHQWMAAERYIETFVDQVCCHFPSNAYSFLI</sequence>
<dbReference type="AlphaFoldDB" id="A0A448WG43"/>
<comment type="caution">
    <text evidence="1">The sequence shown here is derived from an EMBL/GenBank/DDBJ whole genome shotgun (WGS) entry which is preliminary data.</text>
</comment>
<proteinExistence type="predicted"/>
<name>A0A448WG43_9PLAT</name>
<protein>
    <submittedName>
        <fullName evidence="1">Uncharacterized protein</fullName>
    </submittedName>
</protein>
<reference evidence="1" key="1">
    <citation type="submission" date="2018-11" db="EMBL/GenBank/DDBJ databases">
        <authorList>
            <consortium name="Pathogen Informatics"/>
        </authorList>
    </citation>
    <scope>NUCLEOTIDE SEQUENCE</scope>
</reference>
<evidence type="ECO:0000313" key="2">
    <source>
        <dbReference type="Proteomes" id="UP000784294"/>
    </source>
</evidence>
<dbReference type="GO" id="GO:0004134">
    <property type="term" value="F:4-alpha-glucanotransferase activity"/>
    <property type="evidence" value="ECO:0007669"/>
    <property type="project" value="InterPro"/>
</dbReference>
<dbReference type="GO" id="GO:0004135">
    <property type="term" value="F:amylo-alpha-1,6-glucosidase activity"/>
    <property type="evidence" value="ECO:0007669"/>
    <property type="project" value="InterPro"/>
</dbReference>
<dbReference type="Proteomes" id="UP000784294">
    <property type="component" value="Unassembled WGS sequence"/>
</dbReference>
<dbReference type="OrthoDB" id="10248904at2759"/>
<dbReference type="PANTHER" id="PTHR10569:SF2">
    <property type="entry name" value="GLYCOGEN DEBRANCHING ENZYME"/>
    <property type="match status" value="1"/>
</dbReference>
<dbReference type="PANTHER" id="PTHR10569">
    <property type="entry name" value="GLYCOGEN DEBRANCHING ENZYME"/>
    <property type="match status" value="1"/>
</dbReference>
<dbReference type="EMBL" id="CAAALY010010178">
    <property type="protein sequence ID" value="VEL10873.1"/>
    <property type="molecule type" value="Genomic_DNA"/>
</dbReference>
<dbReference type="InterPro" id="IPR010401">
    <property type="entry name" value="AGL/Gdb1"/>
</dbReference>
<accession>A0A448WG43</accession>
<evidence type="ECO:0000313" key="1">
    <source>
        <dbReference type="EMBL" id="VEL10873.1"/>
    </source>
</evidence>
<gene>
    <name evidence="1" type="ORF">PXEA_LOCUS4313</name>
</gene>
<organism evidence="1 2">
    <name type="scientific">Protopolystoma xenopodis</name>
    <dbReference type="NCBI Taxonomy" id="117903"/>
    <lineage>
        <taxon>Eukaryota</taxon>
        <taxon>Metazoa</taxon>
        <taxon>Spiralia</taxon>
        <taxon>Lophotrochozoa</taxon>
        <taxon>Platyhelminthes</taxon>
        <taxon>Monogenea</taxon>
        <taxon>Polyopisthocotylea</taxon>
        <taxon>Polystomatidea</taxon>
        <taxon>Polystomatidae</taxon>
        <taxon>Protopolystoma</taxon>
    </lineage>
</organism>
<dbReference type="GO" id="GO:0005980">
    <property type="term" value="P:glycogen catabolic process"/>
    <property type="evidence" value="ECO:0007669"/>
    <property type="project" value="InterPro"/>
</dbReference>